<feature type="compositionally biased region" description="Basic residues" evidence="1">
    <location>
        <begin position="87"/>
        <end position="99"/>
    </location>
</feature>
<organism evidence="2 3">
    <name type="scientific">Stigmatella aurantiaca (strain DW4/3-1)</name>
    <dbReference type="NCBI Taxonomy" id="378806"/>
    <lineage>
        <taxon>Bacteria</taxon>
        <taxon>Pseudomonadati</taxon>
        <taxon>Myxococcota</taxon>
        <taxon>Myxococcia</taxon>
        <taxon>Myxococcales</taxon>
        <taxon>Cystobacterineae</taxon>
        <taxon>Archangiaceae</taxon>
        <taxon>Stigmatella</taxon>
    </lineage>
</organism>
<feature type="compositionally biased region" description="Basic residues" evidence="1">
    <location>
        <begin position="223"/>
        <end position="236"/>
    </location>
</feature>
<dbReference type="AlphaFoldDB" id="Q08QN7"/>
<evidence type="ECO:0000313" key="3">
    <source>
        <dbReference type="Proteomes" id="UP000032702"/>
    </source>
</evidence>
<proteinExistence type="predicted"/>
<feature type="compositionally biased region" description="Basic residues" evidence="1">
    <location>
        <begin position="61"/>
        <end position="79"/>
    </location>
</feature>
<dbReference type="EMBL" id="AAMD01000205">
    <property type="protein sequence ID" value="EAU62789.1"/>
    <property type="molecule type" value="Genomic_DNA"/>
</dbReference>
<dbReference type="Proteomes" id="UP000032702">
    <property type="component" value="Unassembled WGS sequence"/>
</dbReference>
<sequence>MPLQRPFRHIKRHRLPGLPQFDIIRPRSDRGFDRGIRQPDSSCIFQPRIRLEFPRAIRNVSRGHSHQQVGQHHHTRRNHQGQPTPPRRPRGTHRHTHRWRRVRHPSLQRKVLLCPSSLRNTLQRLPQLSRPSSLLGRILQHPLNQRRQLPAHPPVERMRRSPHHPAPLSLGLLRLQVRPRRWVLPRHQPIGRHPQGIHVVRRTGLVRLAPLPLLPQVPQRLRASVRPRARRQRPLRQRPGSLVRAAPEVHQPRLPHWPHQDIVPLHIPVQSLHPVRGPQRLRQLRQHLHHLPRTWIPLPPPLVQPHPLHPLHHHVWVRQVPRPSFPHPPPHQLRHPRVADPRQQLRLSLEPLIPRVHRQLQRHLGRFLLPLQRRPVHRPIRPSAYPPFQLPGSQQRARSQAIGRRCFHGSSPAAGRSSPRTLRLEFPYVSTPSWVVLIPPADVRATVAVPGKPNELLPETPKKEVSPAEVESALWGLANIKAAAVLPRAEFWWPRKASRTSRPTPTHGMARLAGPM</sequence>
<reference evidence="2 3" key="1">
    <citation type="submission" date="2006-04" db="EMBL/GenBank/DDBJ databases">
        <authorList>
            <person name="Nierman W.C."/>
        </authorList>
    </citation>
    <scope>NUCLEOTIDE SEQUENCE [LARGE SCALE GENOMIC DNA]</scope>
    <source>
        <strain evidence="2 3">DW4/3-1</strain>
    </source>
</reference>
<protein>
    <submittedName>
        <fullName evidence="2">Uncharacterized protein</fullName>
    </submittedName>
</protein>
<accession>Q08QN7</accession>
<name>Q08QN7_STIAD</name>
<evidence type="ECO:0000313" key="2">
    <source>
        <dbReference type="EMBL" id="EAU62789.1"/>
    </source>
</evidence>
<comment type="caution">
    <text evidence="2">The sequence shown here is derived from an EMBL/GenBank/DDBJ whole genome shotgun (WGS) entry which is preliminary data.</text>
</comment>
<gene>
    <name evidence="2" type="ORF">STIAU_7130</name>
</gene>
<feature type="region of interest" description="Disordered" evidence="1">
    <location>
        <begin position="497"/>
        <end position="516"/>
    </location>
</feature>
<feature type="region of interest" description="Disordered" evidence="1">
    <location>
        <begin position="61"/>
        <end position="99"/>
    </location>
</feature>
<feature type="region of interest" description="Disordered" evidence="1">
    <location>
        <begin position="146"/>
        <end position="167"/>
    </location>
</feature>
<feature type="region of interest" description="Disordered" evidence="1">
    <location>
        <begin position="223"/>
        <end position="244"/>
    </location>
</feature>
<evidence type="ECO:0000256" key="1">
    <source>
        <dbReference type="SAM" id="MobiDB-lite"/>
    </source>
</evidence>